<evidence type="ECO:0000313" key="1">
    <source>
        <dbReference type="EMBL" id="CAI8611809.1"/>
    </source>
</evidence>
<protein>
    <recommendedName>
        <fullName evidence="3">Retrotransposon gag domain-containing protein</fullName>
    </recommendedName>
</protein>
<dbReference type="AlphaFoldDB" id="A0AAV1AP51"/>
<dbReference type="PANTHER" id="PTHR37610:SF80">
    <property type="entry name" value="RETROTRANSPOSON GAG DOMAIN-CONTAINING PROTEIN"/>
    <property type="match status" value="1"/>
</dbReference>
<gene>
    <name evidence="1" type="ORF">VFH_V004120</name>
</gene>
<organism evidence="1 2">
    <name type="scientific">Vicia faba</name>
    <name type="common">Broad bean</name>
    <name type="synonym">Faba vulgaris</name>
    <dbReference type="NCBI Taxonomy" id="3906"/>
    <lineage>
        <taxon>Eukaryota</taxon>
        <taxon>Viridiplantae</taxon>
        <taxon>Streptophyta</taxon>
        <taxon>Embryophyta</taxon>
        <taxon>Tracheophyta</taxon>
        <taxon>Spermatophyta</taxon>
        <taxon>Magnoliopsida</taxon>
        <taxon>eudicotyledons</taxon>
        <taxon>Gunneridae</taxon>
        <taxon>Pentapetalae</taxon>
        <taxon>rosids</taxon>
        <taxon>fabids</taxon>
        <taxon>Fabales</taxon>
        <taxon>Fabaceae</taxon>
        <taxon>Papilionoideae</taxon>
        <taxon>50 kb inversion clade</taxon>
        <taxon>NPAAA clade</taxon>
        <taxon>Hologalegina</taxon>
        <taxon>IRL clade</taxon>
        <taxon>Fabeae</taxon>
        <taxon>Vicia</taxon>
    </lineage>
</organism>
<dbReference type="PANTHER" id="PTHR37610">
    <property type="entry name" value="CCHC-TYPE DOMAIN-CONTAINING PROTEIN"/>
    <property type="match status" value="1"/>
</dbReference>
<keyword evidence="2" id="KW-1185">Reference proteome</keyword>
<reference evidence="1 2" key="1">
    <citation type="submission" date="2023-01" db="EMBL/GenBank/DDBJ databases">
        <authorList>
            <person name="Kreplak J."/>
        </authorList>
    </citation>
    <scope>NUCLEOTIDE SEQUENCE [LARGE SCALE GENOMIC DNA]</scope>
</reference>
<evidence type="ECO:0008006" key="3">
    <source>
        <dbReference type="Google" id="ProtNLM"/>
    </source>
</evidence>
<dbReference type="Proteomes" id="UP001157006">
    <property type="component" value="Chromosome 5"/>
</dbReference>
<proteinExistence type="predicted"/>
<dbReference type="EMBL" id="OX451740">
    <property type="protein sequence ID" value="CAI8611809.1"/>
    <property type="molecule type" value="Genomic_DNA"/>
</dbReference>
<name>A0AAV1AP51_VICFA</name>
<accession>A0AAV1AP51</accession>
<evidence type="ECO:0000313" key="2">
    <source>
        <dbReference type="Proteomes" id="UP001157006"/>
    </source>
</evidence>
<sequence>MWSYVNGTSVKPTDKKNEAKYAKELETWDVSNSKILTWINNSVSQSIGVQLSKYDTAKESDIRALKQNNMTIQEFYSAMSNLWDKLALMESTELKVVKAYTDQRE</sequence>